<dbReference type="InterPro" id="IPR025990">
    <property type="entry name" value="zinc_ribbon_bacterial"/>
</dbReference>
<dbReference type="EMBL" id="LDJL01000007">
    <property type="protein sequence ID" value="KRG69984.1"/>
    <property type="molecule type" value="Genomic_DNA"/>
</dbReference>
<dbReference type="AlphaFoldDB" id="A0A0R0CKB5"/>
<name>A0A0R0CKB5_9GAMM</name>
<dbReference type="PATRIC" id="fig|344882.3.peg.2743"/>
<sequence length="64" mass="6953">MDLLPSLDIQCPYCGEYQSISIEVSAGDQRYIEDCQICCRPMSIAADVDEDGVASVRVHGADEA</sequence>
<dbReference type="OrthoDB" id="9814566at2"/>
<organism evidence="1 2">
    <name type="scientific">Pseudoxanthomonas dokdonensis</name>
    <dbReference type="NCBI Taxonomy" id="344882"/>
    <lineage>
        <taxon>Bacteria</taxon>
        <taxon>Pseudomonadati</taxon>
        <taxon>Pseudomonadota</taxon>
        <taxon>Gammaproteobacteria</taxon>
        <taxon>Lysobacterales</taxon>
        <taxon>Lysobacteraceae</taxon>
        <taxon>Pseudoxanthomonas</taxon>
    </lineage>
</organism>
<accession>A0A0R0CKB5</accession>
<protein>
    <recommendedName>
        <fullName evidence="3">LITAF-like zinc ribbon domain containing protein</fullName>
    </recommendedName>
</protein>
<dbReference type="InterPro" id="IPR017143">
    <property type="entry name" value="UCP037225"/>
</dbReference>
<comment type="caution">
    <text evidence="1">The sequence shown here is derived from an EMBL/GenBank/DDBJ whole genome shotgun (WGS) entry which is preliminary data.</text>
</comment>
<evidence type="ECO:0008006" key="3">
    <source>
        <dbReference type="Google" id="ProtNLM"/>
    </source>
</evidence>
<proteinExistence type="predicted"/>
<dbReference type="PIRSF" id="PIRSF037225">
    <property type="entry name" value="UCP037225"/>
    <property type="match status" value="1"/>
</dbReference>
<keyword evidence="2" id="KW-1185">Reference proteome</keyword>
<dbReference type="RefSeq" id="WP_057657912.1">
    <property type="nucleotide sequence ID" value="NZ_LDJL01000007.1"/>
</dbReference>
<reference evidence="1 2" key="1">
    <citation type="submission" date="2015-05" db="EMBL/GenBank/DDBJ databases">
        <title>Genome sequencing and analysis of members of genus Stenotrophomonas.</title>
        <authorList>
            <person name="Patil P.P."/>
            <person name="Midha S."/>
            <person name="Patil P.B."/>
        </authorList>
    </citation>
    <scope>NUCLEOTIDE SEQUENCE [LARGE SCALE GENOMIC DNA]</scope>
    <source>
        <strain evidence="1 2">DSM 21858</strain>
    </source>
</reference>
<gene>
    <name evidence="1" type="ORF">ABB29_07000</name>
</gene>
<dbReference type="STRING" id="344882.ABB29_07000"/>
<evidence type="ECO:0000313" key="1">
    <source>
        <dbReference type="EMBL" id="KRG69984.1"/>
    </source>
</evidence>
<dbReference type="Pfam" id="PF14255">
    <property type="entry name" value="Zn_ribbon_21"/>
    <property type="match status" value="1"/>
</dbReference>
<evidence type="ECO:0000313" key="2">
    <source>
        <dbReference type="Proteomes" id="UP000052052"/>
    </source>
</evidence>
<dbReference type="Proteomes" id="UP000052052">
    <property type="component" value="Unassembled WGS sequence"/>
</dbReference>